<evidence type="ECO:0000256" key="1">
    <source>
        <dbReference type="ARBA" id="ARBA00022603"/>
    </source>
</evidence>
<dbReference type="EMBL" id="JAHLQK010000006">
    <property type="protein sequence ID" value="MBU5677754.1"/>
    <property type="molecule type" value="Genomic_DNA"/>
</dbReference>
<dbReference type="InterPro" id="IPR012263">
    <property type="entry name" value="M_m6A_EcoRV"/>
</dbReference>
<dbReference type="PANTHER" id="PTHR30481">
    <property type="entry name" value="DNA ADENINE METHYLASE"/>
    <property type="match status" value="1"/>
</dbReference>
<keyword evidence="2" id="KW-0808">Transferase</keyword>
<keyword evidence="1 4" id="KW-0489">Methyltransferase</keyword>
<name>A0ABS6G5J6_9FIRM</name>
<keyword evidence="3" id="KW-0949">S-adenosyl-L-methionine</keyword>
<organism evidence="4 5">
    <name type="scientific">Alkaliphilus flagellatus</name>
    <dbReference type="NCBI Taxonomy" id="2841507"/>
    <lineage>
        <taxon>Bacteria</taxon>
        <taxon>Bacillati</taxon>
        <taxon>Bacillota</taxon>
        <taxon>Clostridia</taxon>
        <taxon>Peptostreptococcales</taxon>
        <taxon>Natronincolaceae</taxon>
        <taxon>Alkaliphilus</taxon>
    </lineage>
</organism>
<dbReference type="PANTHER" id="PTHR30481:SF4">
    <property type="entry name" value="SITE-SPECIFIC DNA-METHYLTRANSFERASE (ADENINE-SPECIFIC)"/>
    <property type="match status" value="1"/>
</dbReference>
<dbReference type="Pfam" id="PF02086">
    <property type="entry name" value="MethyltransfD12"/>
    <property type="match status" value="1"/>
</dbReference>
<dbReference type="InterPro" id="IPR012327">
    <property type="entry name" value="MeTrfase_D12"/>
</dbReference>
<proteinExistence type="predicted"/>
<protein>
    <submittedName>
        <fullName evidence="4">DNA adenine methylase</fullName>
    </submittedName>
</protein>
<dbReference type="PIRSF" id="PIRSF000398">
    <property type="entry name" value="M_m6A_EcoRV"/>
    <property type="match status" value="1"/>
</dbReference>
<keyword evidence="5" id="KW-1185">Reference proteome</keyword>
<accession>A0ABS6G5J6</accession>
<evidence type="ECO:0000313" key="4">
    <source>
        <dbReference type="EMBL" id="MBU5677754.1"/>
    </source>
</evidence>
<dbReference type="GO" id="GO:0032259">
    <property type="term" value="P:methylation"/>
    <property type="evidence" value="ECO:0007669"/>
    <property type="project" value="UniProtKB-KW"/>
</dbReference>
<dbReference type="Proteomes" id="UP000779508">
    <property type="component" value="Unassembled WGS sequence"/>
</dbReference>
<comment type="caution">
    <text evidence="4">The sequence shown here is derived from an EMBL/GenBank/DDBJ whole genome shotgun (WGS) entry which is preliminary data.</text>
</comment>
<evidence type="ECO:0000256" key="2">
    <source>
        <dbReference type="ARBA" id="ARBA00022679"/>
    </source>
</evidence>
<evidence type="ECO:0000313" key="5">
    <source>
        <dbReference type="Proteomes" id="UP000779508"/>
    </source>
</evidence>
<sequence length="266" mass="30851">MKVLKWPGAKWSIANKIVDLMPEHKIYLEPFFGSGAVFFSKAPCNTEILNDLDGEVVNLFKCIRDNPDELARLVYFTPYSREEYKESYNRSGTDLEKAMQFLIRANMARAGMQYYFSSWRHAGPVLGATCKQRVTGDWNKVTEKIMEAAVRLKYAEIENSNAISLIEKYNRKDCLIYVDPPYLLSTRKQRYYNVEMTEEQEHEELIKALKGHSGPVLLSGYNSELYNDLLEGWGRKEIPTQAEQGRRRIEIVWANYKLSNQISMFG</sequence>
<evidence type="ECO:0000256" key="3">
    <source>
        <dbReference type="ARBA" id="ARBA00022691"/>
    </source>
</evidence>
<dbReference type="GO" id="GO:0008168">
    <property type="term" value="F:methyltransferase activity"/>
    <property type="evidence" value="ECO:0007669"/>
    <property type="project" value="UniProtKB-KW"/>
</dbReference>
<reference evidence="4 5" key="1">
    <citation type="submission" date="2021-06" db="EMBL/GenBank/DDBJ databases">
        <authorList>
            <person name="Sun Q."/>
            <person name="Li D."/>
        </authorList>
    </citation>
    <scope>NUCLEOTIDE SEQUENCE [LARGE SCALE GENOMIC DNA]</scope>
    <source>
        <strain evidence="4 5">MSJ-5</strain>
    </source>
</reference>
<gene>
    <name evidence="4" type="ORF">KQI88_15140</name>
</gene>
<dbReference type="RefSeq" id="WP_216418737.1">
    <property type="nucleotide sequence ID" value="NZ_JAHLQK010000006.1"/>
</dbReference>